<dbReference type="Proteomes" id="UP000807716">
    <property type="component" value="Unassembled WGS sequence"/>
</dbReference>
<dbReference type="InterPro" id="IPR010686">
    <property type="entry name" value="OBAP-like"/>
</dbReference>
<evidence type="ECO:0000256" key="1">
    <source>
        <dbReference type="ARBA" id="ARBA00009740"/>
    </source>
</evidence>
<dbReference type="PANTHER" id="PTHR31360">
    <property type="match status" value="1"/>
</dbReference>
<dbReference type="Pfam" id="PF06884">
    <property type="entry name" value="DUF1264"/>
    <property type="match status" value="1"/>
</dbReference>
<proteinExistence type="inferred from homology"/>
<dbReference type="EMBL" id="JAAAJB010000400">
    <property type="protein sequence ID" value="KAG0256643.1"/>
    <property type="molecule type" value="Genomic_DNA"/>
</dbReference>
<dbReference type="OrthoDB" id="1901244at2759"/>
<reference evidence="2" key="1">
    <citation type="journal article" date="2020" name="Fungal Divers.">
        <title>Resolving the Mortierellaceae phylogeny through synthesis of multi-gene phylogenetics and phylogenomics.</title>
        <authorList>
            <person name="Vandepol N."/>
            <person name="Liber J."/>
            <person name="Desiro A."/>
            <person name="Na H."/>
            <person name="Kennedy M."/>
            <person name="Barry K."/>
            <person name="Grigoriev I.V."/>
            <person name="Miller A.N."/>
            <person name="O'Donnell K."/>
            <person name="Stajich J.E."/>
            <person name="Bonito G."/>
        </authorList>
    </citation>
    <scope>NUCLEOTIDE SEQUENCE</scope>
    <source>
        <strain evidence="2">BC1065</strain>
    </source>
</reference>
<organism evidence="2 3">
    <name type="scientific">Actinomortierella ambigua</name>
    <dbReference type="NCBI Taxonomy" id="1343610"/>
    <lineage>
        <taxon>Eukaryota</taxon>
        <taxon>Fungi</taxon>
        <taxon>Fungi incertae sedis</taxon>
        <taxon>Mucoromycota</taxon>
        <taxon>Mortierellomycotina</taxon>
        <taxon>Mortierellomycetes</taxon>
        <taxon>Mortierellales</taxon>
        <taxon>Mortierellaceae</taxon>
        <taxon>Actinomortierella</taxon>
    </lineage>
</organism>
<evidence type="ECO:0008006" key="4">
    <source>
        <dbReference type="Google" id="ProtNLM"/>
    </source>
</evidence>
<sequence length="240" mass="26851">MPSDAPKHVDTSKGQTSSGAAVMAQAVSYLESFQPLSHICEAWCGIHVKPDDPAKQNIAYHYCSMIDEDRRQCLIYDRNAPNAKLIGVEYIISEKLFMTLPMDERKFWHSHKYECESGLLVQISKAGVPEMVVAAAEKAPLEILVNTYGKTWQLWPLDEHGCCSSHVPMGPPQLLMSFTADHQVHQAKVAERDKEMNISTATKRKEREGVIVGHPVAPGADQWCSGKVWQICANCHQKKH</sequence>
<comment type="caution">
    <text evidence="2">The sequence shown here is derived from an EMBL/GenBank/DDBJ whole genome shotgun (WGS) entry which is preliminary data.</text>
</comment>
<accession>A0A9P6PZV6</accession>
<protein>
    <recommendedName>
        <fullName evidence="4">DUF1264-domain-containing protein</fullName>
    </recommendedName>
</protein>
<gene>
    <name evidence="2" type="ORF">DFQ27_005631</name>
</gene>
<evidence type="ECO:0000313" key="2">
    <source>
        <dbReference type="EMBL" id="KAG0256643.1"/>
    </source>
</evidence>
<dbReference type="AlphaFoldDB" id="A0A9P6PZV6"/>
<keyword evidence="3" id="KW-1185">Reference proteome</keyword>
<evidence type="ECO:0000313" key="3">
    <source>
        <dbReference type="Proteomes" id="UP000807716"/>
    </source>
</evidence>
<comment type="similarity">
    <text evidence="1">Belongs to the OBAP family.</text>
</comment>
<dbReference type="PANTHER" id="PTHR31360:SF0">
    <property type="entry name" value="OIL BODY-ASSOCIATED PROTEIN 1B"/>
    <property type="match status" value="1"/>
</dbReference>
<name>A0A9P6PZV6_9FUNG</name>